<dbReference type="Gramene" id="OB02G40100.1">
    <property type="protein sequence ID" value="OB02G40100.1"/>
    <property type="gene ID" value="OB02G40100"/>
</dbReference>
<accession>J3LH93</accession>
<proteinExistence type="predicted"/>
<reference evidence="2" key="1">
    <citation type="submission" date="2013-04" db="UniProtKB">
        <authorList>
            <consortium name="EnsemblPlants"/>
        </authorList>
    </citation>
    <scope>IDENTIFICATION</scope>
</reference>
<feature type="compositionally biased region" description="Pro residues" evidence="1">
    <location>
        <begin position="49"/>
        <end position="58"/>
    </location>
</feature>
<organism evidence="2">
    <name type="scientific">Oryza brachyantha</name>
    <name type="common">malo sina</name>
    <dbReference type="NCBI Taxonomy" id="4533"/>
    <lineage>
        <taxon>Eukaryota</taxon>
        <taxon>Viridiplantae</taxon>
        <taxon>Streptophyta</taxon>
        <taxon>Embryophyta</taxon>
        <taxon>Tracheophyta</taxon>
        <taxon>Spermatophyta</taxon>
        <taxon>Magnoliopsida</taxon>
        <taxon>Liliopsida</taxon>
        <taxon>Poales</taxon>
        <taxon>Poaceae</taxon>
        <taxon>BOP clade</taxon>
        <taxon>Oryzoideae</taxon>
        <taxon>Oryzeae</taxon>
        <taxon>Oryzinae</taxon>
        <taxon>Oryza</taxon>
    </lineage>
</organism>
<evidence type="ECO:0000313" key="2">
    <source>
        <dbReference type="EnsemblPlants" id="OB02G40100.1"/>
    </source>
</evidence>
<evidence type="ECO:0000313" key="3">
    <source>
        <dbReference type="Proteomes" id="UP000006038"/>
    </source>
</evidence>
<feature type="region of interest" description="Disordered" evidence="1">
    <location>
        <begin position="1"/>
        <end position="84"/>
    </location>
</feature>
<dbReference type="Proteomes" id="UP000006038">
    <property type="component" value="Unassembled WGS sequence"/>
</dbReference>
<feature type="region of interest" description="Disordered" evidence="1">
    <location>
        <begin position="112"/>
        <end position="147"/>
    </location>
</feature>
<dbReference type="AlphaFoldDB" id="J3LH93"/>
<keyword evidence="3" id="KW-1185">Reference proteome</keyword>
<sequence length="147" mass="16994">MHPTDVAGKACQHDRRGTRHRLHHAEAPAPRDGVHGHRDGGGAGHPRAVPRPPVPRPPRLLGRRRQVPAGEAPRPESARPRRRRLLREQLSGGVFRLLRRLLRLLVGAHGRRRRRRLLRRRERRRGHMGRRPGPREPGGEVLRWRLQ</sequence>
<evidence type="ECO:0000256" key="1">
    <source>
        <dbReference type="SAM" id="MobiDB-lite"/>
    </source>
</evidence>
<dbReference type="EnsemblPlants" id="OB02G40100.1">
    <property type="protein sequence ID" value="OB02G40100.1"/>
    <property type="gene ID" value="OB02G40100"/>
</dbReference>
<feature type="compositionally biased region" description="Basic residues" evidence="1">
    <location>
        <begin position="112"/>
        <end position="132"/>
    </location>
</feature>
<dbReference type="HOGENOM" id="CLU_1770918_0_0_1"/>
<name>J3LH93_ORYBR</name>
<protein>
    <submittedName>
        <fullName evidence="2">Uncharacterized protein</fullName>
    </submittedName>
</protein>